<dbReference type="Proteomes" id="UP000004358">
    <property type="component" value="Unassembled WGS sequence"/>
</dbReference>
<dbReference type="Pfam" id="PF13432">
    <property type="entry name" value="TPR_16"/>
    <property type="match status" value="1"/>
</dbReference>
<keyword evidence="1" id="KW-0677">Repeat</keyword>
<reference evidence="3 4" key="1">
    <citation type="submission" date="2006-02" db="EMBL/GenBank/DDBJ databases">
        <authorList>
            <person name="Amann R."/>
            <person name="Ferriera S."/>
            <person name="Johnson J."/>
            <person name="Kravitz S."/>
            <person name="Halpern A."/>
            <person name="Remington K."/>
            <person name="Beeson K."/>
            <person name="Tran B."/>
            <person name="Rogers Y.-H."/>
            <person name="Friedman R."/>
            <person name="Venter J.C."/>
        </authorList>
    </citation>
    <scope>NUCLEOTIDE SEQUENCE [LARGE SCALE GENOMIC DNA]</scope>
    <source>
        <strain evidence="3 4">DSM 3645</strain>
    </source>
</reference>
<evidence type="ECO:0000313" key="4">
    <source>
        <dbReference type="Proteomes" id="UP000004358"/>
    </source>
</evidence>
<proteinExistence type="predicted"/>
<dbReference type="PANTHER" id="PTHR44858">
    <property type="entry name" value="TETRATRICOPEPTIDE REPEAT PROTEIN 6"/>
    <property type="match status" value="1"/>
</dbReference>
<dbReference type="AlphaFoldDB" id="A3ZX43"/>
<evidence type="ECO:0000256" key="2">
    <source>
        <dbReference type="ARBA" id="ARBA00022803"/>
    </source>
</evidence>
<dbReference type="InterPro" id="IPR019734">
    <property type="entry name" value="TPR_rpt"/>
</dbReference>
<dbReference type="HOGENOM" id="CLU_640426_0_0_0"/>
<dbReference type="InterPro" id="IPR011990">
    <property type="entry name" value="TPR-like_helical_dom_sf"/>
</dbReference>
<keyword evidence="2" id="KW-0802">TPR repeat</keyword>
<sequence length="428" mass="47873">MNAEDDNFLDSVVSKCIAGDWNEVAAFVADVDQQNPNYPTACVARAINCLRQRDPRAAIRQLELAGAADRAKTLQAYGRISMAVYPPIGEYDAPFAADLLKGEPEDVLIATNEKIGQRPLDVANYLRRAEVVDCVYFVQDTPEQSEATLEWLDAGLGDATIALLEPTLAEAAYRIRSSLWSLRRDAVNDLRDGNDAAEDLGQANRLAGRSAENMDSYARLLCDAKRFHESLQVIAAYGDDGFRPNWLMIRGRCHFELKEYAKAIADFDDAIKSYQSLPNSPPSSIAFALYQRGTCHFELGDYRSAIRDARASQCLETKNLSIFQYPLIYQAMLRQGDIKLVSEIIDKPADMVSDPQTALYERGKYFLESDRFAEAEKDFLALATPDSGSHAPEQYLVTIYQKQGKADLAEKYAKLVAEKIAKLPYWMR</sequence>
<dbReference type="EMBL" id="AANZ01000017">
    <property type="protein sequence ID" value="EAQ78920.1"/>
    <property type="molecule type" value="Genomic_DNA"/>
</dbReference>
<dbReference type="Gene3D" id="1.25.40.10">
    <property type="entry name" value="Tetratricopeptide repeat domain"/>
    <property type="match status" value="1"/>
</dbReference>
<name>A3ZX43_9BACT</name>
<dbReference type="STRING" id="314230.DSM3645_27608"/>
<protein>
    <recommendedName>
        <fullName evidence="5">Tetratricopeptide repeat protein</fullName>
    </recommendedName>
</protein>
<dbReference type="InterPro" id="IPR050498">
    <property type="entry name" value="Ycf3"/>
</dbReference>
<evidence type="ECO:0008006" key="5">
    <source>
        <dbReference type="Google" id="ProtNLM"/>
    </source>
</evidence>
<gene>
    <name evidence="3" type="ORF">DSM3645_27608</name>
</gene>
<organism evidence="3 4">
    <name type="scientific">Blastopirellula marina DSM 3645</name>
    <dbReference type="NCBI Taxonomy" id="314230"/>
    <lineage>
        <taxon>Bacteria</taxon>
        <taxon>Pseudomonadati</taxon>
        <taxon>Planctomycetota</taxon>
        <taxon>Planctomycetia</taxon>
        <taxon>Pirellulales</taxon>
        <taxon>Pirellulaceae</taxon>
        <taxon>Blastopirellula</taxon>
    </lineage>
</organism>
<accession>A3ZX43</accession>
<evidence type="ECO:0000256" key="1">
    <source>
        <dbReference type="ARBA" id="ARBA00022737"/>
    </source>
</evidence>
<dbReference type="SUPFAM" id="SSF48452">
    <property type="entry name" value="TPR-like"/>
    <property type="match status" value="1"/>
</dbReference>
<dbReference type="SMART" id="SM00028">
    <property type="entry name" value="TPR"/>
    <property type="match status" value="2"/>
</dbReference>
<dbReference type="PANTHER" id="PTHR44858:SF1">
    <property type="entry name" value="UDP-N-ACETYLGLUCOSAMINE--PEPTIDE N-ACETYLGLUCOSAMINYLTRANSFERASE SPINDLY-RELATED"/>
    <property type="match status" value="1"/>
</dbReference>
<evidence type="ECO:0000313" key="3">
    <source>
        <dbReference type="EMBL" id="EAQ78920.1"/>
    </source>
</evidence>
<comment type="caution">
    <text evidence="3">The sequence shown here is derived from an EMBL/GenBank/DDBJ whole genome shotgun (WGS) entry which is preliminary data.</text>
</comment>